<gene>
    <name evidence="2" type="ORF">ILEXP_LOCUS40947</name>
</gene>
<dbReference type="AlphaFoldDB" id="A0ABC8TU74"/>
<dbReference type="Proteomes" id="UP001642360">
    <property type="component" value="Unassembled WGS sequence"/>
</dbReference>
<name>A0ABC8TU74_9AQUA</name>
<reference evidence="2 3" key="1">
    <citation type="submission" date="2024-02" db="EMBL/GenBank/DDBJ databases">
        <authorList>
            <person name="Vignale AGUSTIN F."/>
            <person name="Sosa J E."/>
            <person name="Modenutti C."/>
        </authorList>
    </citation>
    <scope>NUCLEOTIDE SEQUENCE [LARGE SCALE GENOMIC DNA]</scope>
</reference>
<feature type="compositionally biased region" description="Basic and acidic residues" evidence="1">
    <location>
        <begin position="52"/>
        <end position="64"/>
    </location>
</feature>
<evidence type="ECO:0000313" key="3">
    <source>
        <dbReference type="Proteomes" id="UP001642360"/>
    </source>
</evidence>
<protein>
    <submittedName>
        <fullName evidence="2">Uncharacterized protein</fullName>
    </submittedName>
</protein>
<feature type="region of interest" description="Disordered" evidence="1">
    <location>
        <begin position="42"/>
        <end position="64"/>
    </location>
</feature>
<dbReference type="EMBL" id="CAUOFW020005724">
    <property type="protein sequence ID" value="CAK9171391.1"/>
    <property type="molecule type" value="Genomic_DNA"/>
</dbReference>
<evidence type="ECO:0000256" key="1">
    <source>
        <dbReference type="SAM" id="MobiDB-lite"/>
    </source>
</evidence>
<feature type="non-terminal residue" evidence="2">
    <location>
        <position position="1"/>
    </location>
</feature>
<sequence length="64" mass="7002">GCSFFVYGENKEERKRTKKILGSCAIVAVVVVCRGYDVICRDGGEGDGGDGGVKRYDGEKERRI</sequence>
<proteinExistence type="predicted"/>
<evidence type="ECO:0000313" key="2">
    <source>
        <dbReference type="EMBL" id="CAK9171391.1"/>
    </source>
</evidence>
<accession>A0ABC8TU74</accession>
<comment type="caution">
    <text evidence="2">The sequence shown here is derived from an EMBL/GenBank/DDBJ whole genome shotgun (WGS) entry which is preliminary data.</text>
</comment>
<keyword evidence="3" id="KW-1185">Reference proteome</keyword>
<organism evidence="2 3">
    <name type="scientific">Ilex paraguariensis</name>
    <name type="common">yerba mate</name>
    <dbReference type="NCBI Taxonomy" id="185542"/>
    <lineage>
        <taxon>Eukaryota</taxon>
        <taxon>Viridiplantae</taxon>
        <taxon>Streptophyta</taxon>
        <taxon>Embryophyta</taxon>
        <taxon>Tracheophyta</taxon>
        <taxon>Spermatophyta</taxon>
        <taxon>Magnoliopsida</taxon>
        <taxon>eudicotyledons</taxon>
        <taxon>Gunneridae</taxon>
        <taxon>Pentapetalae</taxon>
        <taxon>asterids</taxon>
        <taxon>campanulids</taxon>
        <taxon>Aquifoliales</taxon>
        <taxon>Aquifoliaceae</taxon>
        <taxon>Ilex</taxon>
    </lineage>
</organism>